<dbReference type="Proteomes" id="UP001549036">
    <property type="component" value="Unassembled WGS sequence"/>
</dbReference>
<dbReference type="EMBL" id="JBEPLM010000007">
    <property type="protein sequence ID" value="MET3594623.1"/>
    <property type="molecule type" value="Genomic_DNA"/>
</dbReference>
<evidence type="ECO:0000313" key="1">
    <source>
        <dbReference type="EMBL" id="MET3594623.1"/>
    </source>
</evidence>
<sequence>MEGNLQCLHAAEDGAEPGLTCIVPAKARPSAN</sequence>
<keyword evidence="2" id="KW-1185">Reference proteome</keyword>
<evidence type="ECO:0000313" key="2">
    <source>
        <dbReference type="Proteomes" id="UP001549036"/>
    </source>
</evidence>
<proteinExistence type="predicted"/>
<comment type="caution">
    <text evidence="1">The sequence shown here is derived from an EMBL/GenBank/DDBJ whole genome shotgun (WGS) entry which is preliminary data.</text>
</comment>
<name>A0ABV2HVK5_9HYPH</name>
<gene>
    <name evidence="1" type="ORF">ABID26_004031</name>
</gene>
<protein>
    <submittedName>
        <fullName evidence="1">Uncharacterized protein</fullName>
    </submittedName>
</protein>
<accession>A0ABV2HVK5</accession>
<reference evidence="1 2" key="1">
    <citation type="submission" date="2024-06" db="EMBL/GenBank/DDBJ databases">
        <title>Genomic Encyclopedia of Type Strains, Phase IV (KMG-IV): sequencing the most valuable type-strain genomes for metagenomic binning, comparative biology and taxonomic classification.</title>
        <authorList>
            <person name="Goeker M."/>
        </authorList>
    </citation>
    <scope>NUCLEOTIDE SEQUENCE [LARGE SCALE GENOMIC DNA]</scope>
    <source>
        <strain evidence="1 2">DSM 29846</strain>
    </source>
</reference>
<organism evidence="1 2">
    <name type="scientific">Mesorhizobium shonense</name>
    <dbReference type="NCBI Taxonomy" id="1209948"/>
    <lineage>
        <taxon>Bacteria</taxon>
        <taxon>Pseudomonadati</taxon>
        <taxon>Pseudomonadota</taxon>
        <taxon>Alphaproteobacteria</taxon>
        <taxon>Hyphomicrobiales</taxon>
        <taxon>Phyllobacteriaceae</taxon>
        <taxon>Mesorhizobium</taxon>
    </lineage>
</organism>